<dbReference type="EMBL" id="LNYX01000031">
    <property type="protein sequence ID" value="KTD61770.1"/>
    <property type="molecule type" value="Genomic_DNA"/>
</dbReference>
<keyword evidence="3" id="KW-0479">Metal-binding</keyword>
<organism evidence="10 11">
    <name type="scientific">Legionella spiritensis</name>
    <dbReference type="NCBI Taxonomy" id="452"/>
    <lineage>
        <taxon>Bacteria</taxon>
        <taxon>Pseudomonadati</taxon>
        <taxon>Pseudomonadota</taxon>
        <taxon>Gammaproteobacteria</taxon>
        <taxon>Legionellales</taxon>
        <taxon>Legionellaceae</taxon>
        <taxon>Legionella</taxon>
    </lineage>
</organism>
<dbReference type="NCBIfam" id="TIGR00073">
    <property type="entry name" value="hypB"/>
    <property type="match status" value="1"/>
</dbReference>
<keyword evidence="4" id="KW-0547">Nucleotide-binding</keyword>
<evidence type="ECO:0000256" key="5">
    <source>
        <dbReference type="ARBA" id="ARBA00022801"/>
    </source>
</evidence>
<dbReference type="AlphaFoldDB" id="A0A0W0YXZ3"/>
<dbReference type="PIRSF" id="PIRSF005624">
    <property type="entry name" value="Ni-bind_GTPase"/>
    <property type="match status" value="1"/>
</dbReference>
<comment type="similarity">
    <text evidence="1">Belongs to the SIMIBI class G3E GTPase family. HypB/HupM subfamily.</text>
</comment>
<dbReference type="PATRIC" id="fig|452.5.peg.2648"/>
<evidence type="ECO:0000313" key="10">
    <source>
        <dbReference type="EMBL" id="KTD61770.1"/>
    </source>
</evidence>
<name>A0A0W0YXZ3_LEGSP</name>
<evidence type="ECO:0000256" key="8">
    <source>
        <dbReference type="ARBA" id="ARBA00035238"/>
    </source>
</evidence>
<dbReference type="CDD" id="cd05390">
    <property type="entry name" value="HypB"/>
    <property type="match status" value="1"/>
</dbReference>
<evidence type="ECO:0000256" key="1">
    <source>
        <dbReference type="ARBA" id="ARBA00006211"/>
    </source>
</evidence>
<proteinExistence type="inferred from homology"/>
<sequence>MCGLCGCTSETEMAHQHHNNTTHHHHPMEQGEFIAVEQSLLAKNNQFAADNREYFSNHKITAINLMSSPGSGKTTLLAKTIEQPGHRMNMAVVVGDQQTDYDADCIKQSGGQAIQINTGKVCHLDAHAVGHAVLHLRVAQPTILFIENIGNLVCPSLFDLGEAHRVVLLSVTEGDNKPLKYPDMFRRADLILVTKMDLLPYVDFDVDKCMTYARRINPGVQFITLSAAKDSGLDTWYQWLNDNRV</sequence>
<dbReference type="OrthoDB" id="9802035at2"/>
<dbReference type="PANTHER" id="PTHR30134:SF2">
    <property type="entry name" value="HYDROGENASE MATURATION FACTOR HYPB"/>
    <property type="match status" value="1"/>
</dbReference>
<dbReference type="GO" id="GO:0016151">
    <property type="term" value="F:nickel cation binding"/>
    <property type="evidence" value="ECO:0007669"/>
    <property type="project" value="InterPro"/>
</dbReference>
<dbReference type="GO" id="GO:0003924">
    <property type="term" value="F:GTPase activity"/>
    <property type="evidence" value="ECO:0007669"/>
    <property type="project" value="InterPro"/>
</dbReference>
<keyword evidence="5" id="KW-0378">Hydrolase</keyword>
<feature type="domain" description="CobW/HypB/UreG nucleotide-binding" evidence="9">
    <location>
        <begin position="63"/>
        <end position="223"/>
    </location>
</feature>
<evidence type="ECO:0000256" key="4">
    <source>
        <dbReference type="ARBA" id="ARBA00022741"/>
    </source>
</evidence>
<dbReference type="GO" id="GO:0051604">
    <property type="term" value="P:protein maturation"/>
    <property type="evidence" value="ECO:0007669"/>
    <property type="project" value="InterPro"/>
</dbReference>
<evidence type="ECO:0000256" key="7">
    <source>
        <dbReference type="ARBA" id="ARBA00023134"/>
    </source>
</evidence>
<evidence type="ECO:0000259" key="9">
    <source>
        <dbReference type="Pfam" id="PF02492"/>
    </source>
</evidence>
<gene>
    <name evidence="10" type="primary">hypB</name>
    <name evidence="10" type="ORF">Lspi_2400</name>
</gene>
<keyword evidence="2" id="KW-0533">Nickel</keyword>
<dbReference type="InterPro" id="IPR004392">
    <property type="entry name" value="Hyd_mat_HypB"/>
</dbReference>
<keyword evidence="6" id="KW-0862">Zinc</keyword>
<evidence type="ECO:0000256" key="3">
    <source>
        <dbReference type="ARBA" id="ARBA00022723"/>
    </source>
</evidence>
<protein>
    <recommendedName>
        <fullName evidence="8">Hydrogenase maturation factor HypB</fullName>
    </recommendedName>
</protein>
<dbReference type="GO" id="GO:0008270">
    <property type="term" value="F:zinc ion binding"/>
    <property type="evidence" value="ECO:0007669"/>
    <property type="project" value="TreeGrafter"/>
</dbReference>
<reference evidence="10 11" key="1">
    <citation type="submission" date="2015-11" db="EMBL/GenBank/DDBJ databases">
        <title>Genomic analysis of 38 Legionella species identifies large and diverse effector repertoires.</title>
        <authorList>
            <person name="Burstein D."/>
            <person name="Amaro F."/>
            <person name="Zusman T."/>
            <person name="Lifshitz Z."/>
            <person name="Cohen O."/>
            <person name="Gilbert J.A."/>
            <person name="Pupko T."/>
            <person name="Shuman H.A."/>
            <person name="Segal G."/>
        </authorList>
    </citation>
    <scope>NUCLEOTIDE SEQUENCE [LARGE SCALE GENOMIC DNA]</scope>
    <source>
        <strain evidence="10 11">Mt.St.Helens-9</strain>
    </source>
</reference>
<dbReference type="InterPro" id="IPR003495">
    <property type="entry name" value="CobW/HypB/UreG_nucleotide-bd"/>
</dbReference>
<evidence type="ECO:0000256" key="6">
    <source>
        <dbReference type="ARBA" id="ARBA00022833"/>
    </source>
</evidence>
<dbReference type="STRING" id="452.Lspi_2400"/>
<dbReference type="Pfam" id="PF02492">
    <property type="entry name" value="cobW"/>
    <property type="match status" value="1"/>
</dbReference>
<dbReference type="PANTHER" id="PTHR30134">
    <property type="entry name" value="HYDROGENASE PROTEIN ASSEMBLY PROTEIN, NICKEL CHAPERONE"/>
    <property type="match status" value="1"/>
</dbReference>
<dbReference type="Gene3D" id="3.40.50.300">
    <property type="entry name" value="P-loop containing nucleotide triphosphate hydrolases"/>
    <property type="match status" value="1"/>
</dbReference>
<dbReference type="RefSeq" id="WP_058484294.1">
    <property type="nucleotide sequence ID" value="NZ_CAAAII010000001.1"/>
</dbReference>
<accession>A0A0W0YXZ3</accession>
<comment type="caution">
    <text evidence="10">The sequence shown here is derived from an EMBL/GenBank/DDBJ whole genome shotgun (WGS) entry which is preliminary data.</text>
</comment>
<evidence type="ECO:0000256" key="2">
    <source>
        <dbReference type="ARBA" id="ARBA00022596"/>
    </source>
</evidence>
<evidence type="ECO:0000313" key="11">
    <source>
        <dbReference type="Proteomes" id="UP000054877"/>
    </source>
</evidence>
<dbReference type="SUPFAM" id="SSF52540">
    <property type="entry name" value="P-loop containing nucleoside triphosphate hydrolases"/>
    <property type="match status" value="1"/>
</dbReference>
<dbReference type="InterPro" id="IPR027417">
    <property type="entry name" value="P-loop_NTPase"/>
</dbReference>
<keyword evidence="7" id="KW-0342">GTP-binding</keyword>
<keyword evidence="11" id="KW-1185">Reference proteome</keyword>
<dbReference type="Proteomes" id="UP000054877">
    <property type="component" value="Unassembled WGS sequence"/>
</dbReference>
<dbReference type="GO" id="GO:0005525">
    <property type="term" value="F:GTP binding"/>
    <property type="evidence" value="ECO:0007669"/>
    <property type="project" value="UniProtKB-KW"/>
</dbReference>